<dbReference type="HOGENOM" id="CLU_034105_1_0_1"/>
<keyword evidence="11" id="KW-1185">Reference proteome</keyword>
<feature type="domain" description="Wax synthase" evidence="9">
    <location>
        <begin position="277"/>
        <end position="355"/>
    </location>
</feature>
<dbReference type="GO" id="GO:0006629">
    <property type="term" value="P:lipid metabolic process"/>
    <property type="evidence" value="ECO:0007669"/>
    <property type="project" value="InterPro"/>
</dbReference>
<accession>A0A0C2XT50</accession>
<dbReference type="Proteomes" id="UP000053424">
    <property type="component" value="Unassembled WGS sequence"/>
</dbReference>
<keyword evidence="5 8" id="KW-0812">Transmembrane</keyword>
<organism evidence="10 11">
    <name type="scientific">Hebeloma cylindrosporum</name>
    <dbReference type="NCBI Taxonomy" id="76867"/>
    <lineage>
        <taxon>Eukaryota</taxon>
        <taxon>Fungi</taxon>
        <taxon>Dikarya</taxon>
        <taxon>Basidiomycota</taxon>
        <taxon>Agaricomycotina</taxon>
        <taxon>Agaricomycetes</taxon>
        <taxon>Agaricomycetidae</taxon>
        <taxon>Agaricales</taxon>
        <taxon>Agaricineae</taxon>
        <taxon>Hymenogastraceae</taxon>
        <taxon>Hebeloma</taxon>
    </lineage>
</organism>
<dbReference type="InterPro" id="IPR044851">
    <property type="entry name" value="Wax_synthase"/>
</dbReference>
<evidence type="ECO:0000256" key="4">
    <source>
        <dbReference type="ARBA" id="ARBA00022679"/>
    </source>
</evidence>
<feature type="transmembrane region" description="Helical" evidence="8">
    <location>
        <begin position="31"/>
        <end position="50"/>
    </location>
</feature>
<evidence type="ECO:0000256" key="2">
    <source>
        <dbReference type="ARBA" id="ARBA00005179"/>
    </source>
</evidence>
<feature type="transmembrane region" description="Helical" evidence="8">
    <location>
        <begin position="57"/>
        <end position="76"/>
    </location>
</feature>
<dbReference type="AlphaFoldDB" id="A0A0C2XT50"/>
<feature type="transmembrane region" description="Helical" evidence="8">
    <location>
        <begin position="237"/>
        <end position="259"/>
    </location>
</feature>
<dbReference type="InterPro" id="IPR032805">
    <property type="entry name" value="Wax_synthase_dom"/>
</dbReference>
<dbReference type="OrthoDB" id="1077582at2759"/>
<feature type="transmembrane region" description="Helical" evidence="8">
    <location>
        <begin position="382"/>
        <end position="400"/>
    </location>
</feature>
<comment type="pathway">
    <text evidence="2">Secondary metabolite biosynthesis.</text>
</comment>
<proteinExistence type="inferred from homology"/>
<protein>
    <recommendedName>
        <fullName evidence="9">Wax synthase domain-containing protein</fullName>
    </recommendedName>
</protein>
<dbReference type="EMBL" id="KN831781">
    <property type="protein sequence ID" value="KIM40858.1"/>
    <property type="molecule type" value="Genomic_DNA"/>
</dbReference>
<evidence type="ECO:0000256" key="3">
    <source>
        <dbReference type="ARBA" id="ARBA00007282"/>
    </source>
</evidence>
<dbReference type="GO" id="GO:0008374">
    <property type="term" value="F:O-acyltransferase activity"/>
    <property type="evidence" value="ECO:0007669"/>
    <property type="project" value="InterPro"/>
</dbReference>
<keyword evidence="6 8" id="KW-1133">Transmembrane helix</keyword>
<evidence type="ECO:0000256" key="6">
    <source>
        <dbReference type="ARBA" id="ARBA00022989"/>
    </source>
</evidence>
<dbReference type="GO" id="GO:0016020">
    <property type="term" value="C:membrane"/>
    <property type="evidence" value="ECO:0007669"/>
    <property type="project" value="UniProtKB-SubCell"/>
</dbReference>
<sequence length="433" mass="48585">MATLWQEFKFAAYLAFRTIVPDKSHRIPITWSTWMLPVFCYAPFIFLAYLTRRPDTYMIRLLLLPSVIVSILVAAYRFTWTIPELNVYNWGQCLFAAVSISKALEFGLTPEGMLKVGECRPGVKKGKSKSFQNGVANGSPDNGDASRNPYIASWFYDALEVAHTLRGLKWKFGQGIPIPPHTRPLERSAFLDATARSFIKNFLILDLLESCLKLFPGVGTTLGGSMFYPHLSPITRFVVSTIIHILTGSAILSGFGMVYDLVTLFAVGVMDSSPLSWPPIMDHPWSSDSMHKFWSKDWHQLLRQTFLVFGGYPGKWLGGNIGMLFGTFLASGLFHECAMYSMARGFDHSATIFFAAQGPVLILERLWKKVTGRNVQGTAGRLWVYFMMFVAAQPMVNAWHRRGLGGGMVIPPIISPARWIILPLLKKLIARGR</sequence>
<evidence type="ECO:0000313" key="11">
    <source>
        <dbReference type="Proteomes" id="UP000053424"/>
    </source>
</evidence>
<reference evidence="10 11" key="1">
    <citation type="submission" date="2014-04" db="EMBL/GenBank/DDBJ databases">
        <authorList>
            <consortium name="DOE Joint Genome Institute"/>
            <person name="Kuo A."/>
            <person name="Gay G."/>
            <person name="Dore J."/>
            <person name="Kohler A."/>
            <person name="Nagy L.G."/>
            <person name="Floudas D."/>
            <person name="Copeland A."/>
            <person name="Barry K.W."/>
            <person name="Cichocki N."/>
            <person name="Veneault-Fourrey C."/>
            <person name="LaButti K."/>
            <person name="Lindquist E.A."/>
            <person name="Lipzen A."/>
            <person name="Lundell T."/>
            <person name="Morin E."/>
            <person name="Murat C."/>
            <person name="Sun H."/>
            <person name="Tunlid A."/>
            <person name="Henrissat B."/>
            <person name="Grigoriev I.V."/>
            <person name="Hibbett D.S."/>
            <person name="Martin F."/>
            <person name="Nordberg H.P."/>
            <person name="Cantor M.N."/>
            <person name="Hua S.X."/>
        </authorList>
    </citation>
    <scope>NUCLEOTIDE SEQUENCE [LARGE SCALE GENOMIC DNA]</scope>
    <source>
        <strain evidence="11">h7</strain>
    </source>
</reference>
<dbReference type="STRING" id="686832.A0A0C2XT50"/>
<comment type="subcellular location">
    <subcellularLocation>
        <location evidence="1">Membrane</location>
        <topology evidence="1">Multi-pass membrane protein</topology>
    </subcellularLocation>
</comment>
<reference evidence="11" key="2">
    <citation type="submission" date="2015-01" db="EMBL/GenBank/DDBJ databases">
        <title>Evolutionary Origins and Diversification of the Mycorrhizal Mutualists.</title>
        <authorList>
            <consortium name="DOE Joint Genome Institute"/>
            <consortium name="Mycorrhizal Genomics Consortium"/>
            <person name="Kohler A."/>
            <person name="Kuo A."/>
            <person name="Nagy L.G."/>
            <person name="Floudas D."/>
            <person name="Copeland A."/>
            <person name="Barry K.W."/>
            <person name="Cichocki N."/>
            <person name="Veneault-Fourrey C."/>
            <person name="LaButti K."/>
            <person name="Lindquist E.A."/>
            <person name="Lipzen A."/>
            <person name="Lundell T."/>
            <person name="Morin E."/>
            <person name="Murat C."/>
            <person name="Riley R."/>
            <person name="Ohm R."/>
            <person name="Sun H."/>
            <person name="Tunlid A."/>
            <person name="Henrissat B."/>
            <person name="Grigoriev I.V."/>
            <person name="Hibbett D.S."/>
            <person name="Martin F."/>
        </authorList>
    </citation>
    <scope>NUCLEOTIDE SEQUENCE [LARGE SCALE GENOMIC DNA]</scope>
    <source>
        <strain evidence="11">h7</strain>
    </source>
</reference>
<evidence type="ECO:0000256" key="8">
    <source>
        <dbReference type="SAM" id="Phobius"/>
    </source>
</evidence>
<dbReference type="Pfam" id="PF13813">
    <property type="entry name" value="MBOAT_2"/>
    <property type="match status" value="1"/>
</dbReference>
<evidence type="ECO:0000256" key="7">
    <source>
        <dbReference type="ARBA" id="ARBA00023136"/>
    </source>
</evidence>
<dbReference type="PANTHER" id="PTHR31595:SF57">
    <property type="entry name" value="OS04G0481900 PROTEIN"/>
    <property type="match status" value="1"/>
</dbReference>
<feature type="transmembrane region" description="Helical" evidence="8">
    <location>
        <begin position="316"/>
        <end position="334"/>
    </location>
</feature>
<gene>
    <name evidence="10" type="ORF">M413DRAFT_445643</name>
</gene>
<comment type="similarity">
    <text evidence="3">Belongs to the wax synthase family.</text>
</comment>
<name>A0A0C2XT50_HEBCY</name>
<evidence type="ECO:0000256" key="5">
    <source>
        <dbReference type="ARBA" id="ARBA00022692"/>
    </source>
</evidence>
<evidence type="ECO:0000256" key="1">
    <source>
        <dbReference type="ARBA" id="ARBA00004141"/>
    </source>
</evidence>
<dbReference type="PANTHER" id="PTHR31595">
    <property type="entry name" value="LONG-CHAIN-ALCOHOL O-FATTY-ACYLTRANSFERASE 3-RELATED"/>
    <property type="match status" value="1"/>
</dbReference>
<keyword evidence="7 8" id="KW-0472">Membrane</keyword>
<feature type="transmembrane region" description="Helical" evidence="8">
    <location>
        <begin position="406"/>
        <end position="425"/>
    </location>
</feature>
<evidence type="ECO:0000313" key="10">
    <source>
        <dbReference type="EMBL" id="KIM40858.1"/>
    </source>
</evidence>
<keyword evidence="4" id="KW-0808">Transferase</keyword>
<evidence type="ECO:0000259" key="9">
    <source>
        <dbReference type="Pfam" id="PF13813"/>
    </source>
</evidence>